<dbReference type="SUPFAM" id="SSF51206">
    <property type="entry name" value="cAMP-binding domain-like"/>
    <property type="match status" value="1"/>
</dbReference>
<feature type="region of interest" description="Disordered" evidence="1">
    <location>
        <begin position="1"/>
        <end position="22"/>
    </location>
</feature>
<dbReference type="HOGENOM" id="CLU_075053_16_0_10"/>
<name>Q2S0L0_SALRD</name>
<dbReference type="Pfam" id="PF00027">
    <property type="entry name" value="cNMP_binding"/>
    <property type="match status" value="1"/>
</dbReference>
<dbReference type="CDD" id="cd00038">
    <property type="entry name" value="CAP_ED"/>
    <property type="match status" value="1"/>
</dbReference>
<dbReference type="eggNOG" id="COG0664">
    <property type="taxonomic scope" value="Bacteria"/>
</dbReference>
<dbReference type="Proteomes" id="UP000008674">
    <property type="component" value="Chromosome"/>
</dbReference>
<dbReference type="EnsemblBacteria" id="ABC44271">
    <property type="protein sequence ID" value="ABC44271"/>
    <property type="gene ID" value="SRU_2166"/>
</dbReference>
<dbReference type="KEGG" id="sru:SRU_2166"/>
<gene>
    <name evidence="3" type="ordered locus">SRU_2166</name>
</gene>
<dbReference type="InterPro" id="IPR000595">
    <property type="entry name" value="cNMP-bd_dom"/>
</dbReference>
<dbReference type="Gene3D" id="2.60.120.10">
    <property type="entry name" value="Jelly Rolls"/>
    <property type="match status" value="1"/>
</dbReference>
<sequence>MFGGERPADGARDAAPPPVHSASRSIRTLPVMSIFRPLFRAVTRLYRRVFRRRLDSRTREIAERLRNVPAFAHLSSSALYAMADVTHRRMYRRGESLYYEGDPGLGLYVVESGRVRLVTDRVPEAPHELRTIDTGGMIGGLSLLGDFRRLETAETAAETQVLGFFRPDLKNVMRRNPKAGMEITMALARHLAAQHVELIRRYEEQADARAALRAYTEAAETIGDEVPAEM</sequence>
<dbReference type="InterPro" id="IPR014710">
    <property type="entry name" value="RmlC-like_jellyroll"/>
</dbReference>
<dbReference type="SMART" id="SM00100">
    <property type="entry name" value="cNMP"/>
    <property type="match status" value="1"/>
</dbReference>
<organism evidence="3 4">
    <name type="scientific">Salinibacter ruber (strain DSM 13855 / M31)</name>
    <dbReference type="NCBI Taxonomy" id="309807"/>
    <lineage>
        <taxon>Bacteria</taxon>
        <taxon>Pseudomonadati</taxon>
        <taxon>Rhodothermota</taxon>
        <taxon>Rhodothermia</taxon>
        <taxon>Rhodothermales</taxon>
        <taxon>Salinibacteraceae</taxon>
        <taxon>Salinibacter</taxon>
    </lineage>
</organism>
<dbReference type="InterPro" id="IPR018490">
    <property type="entry name" value="cNMP-bd_dom_sf"/>
</dbReference>
<feature type="domain" description="Cyclic nucleotide-binding" evidence="2">
    <location>
        <begin position="70"/>
        <end position="190"/>
    </location>
</feature>
<evidence type="ECO:0000313" key="3">
    <source>
        <dbReference type="EMBL" id="ABC44271.1"/>
    </source>
</evidence>
<dbReference type="OrthoDB" id="1523752at2"/>
<evidence type="ECO:0000256" key="1">
    <source>
        <dbReference type="SAM" id="MobiDB-lite"/>
    </source>
</evidence>
<reference evidence="3 4" key="1">
    <citation type="journal article" date="2005" name="Proc. Natl. Acad. Sci. U.S.A.">
        <title>The genome of Salinibacter ruber: convergence and gene exchange among hyperhalophilic bacteria and archaea.</title>
        <authorList>
            <person name="Mongodin E.F."/>
            <person name="Nelson K.E."/>
            <person name="Daugherty S."/>
            <person name="Deboy R.T."/>
            <person name="Wister J."/>
            <person name="Khouri H."/>
            <person name="Weidman J."/>
            <person name="Walsh D.A."/>
            <person name="Papke R.T."/>
            <person name="Sanchez Perez G."/>
            <person name="Sharma A.K."/>
            <person name="Nesbo C.L."/>
            <person name="MacLeod D."/>
            <person name="Bapteste E."/>
            <person name="Doolittle W.F."/>
            <person name="Charlebois R.L."/>
            <person name="Legault B."/>
            <person name="Rodriguez-Valera F."/>
        </authorList>
    </citation>
    <scope>NUCLEOTIDE SEQUENCE [LARGE SCALE GENOMIC DNA]</scope>
    <source>
        <strain evidence="4">DSM 13855 / CECT 5946 / M31</strain>
    </source>
</reference>
<keyword evidence="4" id="KW-1185">Reference proteome</keyword>
<evidence type="ECO:0000259" key="2">
    <source>
        <dbReference type="PROSITE" id="PS50042"/>
    </source>
</evidence>
<protein>
    <submittedName>
        <fullName evidence="3">Transcription regulator, Crp family, putative</fullName>
    </submittedName>
</protein>
<dbReference type="EMBL" id="CP000159">
    <property type="protein sequence ID" value="ABC44271.1"/>
    <property type="molecule type" value="Genomic_DNA"/>
</dbReference>
<feature type="compositionally biased region" description="Basic and acidic residues" evidence="1">
    <location>
        <begin position="1"/>
        <end position="12"/>
    </location>
</feature>
<dbReference type="PROSITE" id="PS50042">
    <property type="entry name" value="CNMP_BINDING_3"/>
    <property type="match status" value="1"/>
</dbReference>
<dbReference type="AlphaFoldDB" id="Q2S0L0"/>
<accession>Q2S0L0</accession>
<evidence type="ECO:0000313" key="4">
    <source>
        <dbReference type="Proteomes" id="UP000008674"/>
    </source>
</evidence>
<proteinExistence type="predicted"/>
<dbReference type="STRING" id="309807.SRU_2166"/>